<dbReference type="OrthoDB" id="185175at2759"/>
<evidence type="ECO:0000313" key="4">
    <source>
        <dbReference type="Proteomes" id="UP000030780"/>
    </source>
</evidence>
<proteinExistence type="predicted"/>
<dbReference type="GO" id="GO:0007165">
    <property type="term" value="P:signal transduction"/>
    <property type="evidence" value="ECO:0007669"/>
    <property type="project" value="InterPro"/>
</dbReference>
<dbReference type="VEuPathDB" id="AmoebaDB:KM1_311700"/>
<dbReference type="PANTHER" id="PTHR23177:SF35">
    <property type="entry name" value="RHO GTPASE-ACTIVATING PROTEIN GACA"/>
    <property type="match status" value="1"/>
</dbReference>
<dbReference type="InterPro" id="IPR008936">
    <property type="entry name" value="Rho_GTPase_activation_prot"/>
</dbReference>
<dbReference type="SUPFAM" id="SSF48350">
    <property type="entry name" value="GTPase activation domain, GAP"/>
    <property type="match status" value="1"/>
</dbReference>
<dbReference type="GO" id="GO:0005096">
    <property type="term" value="F:GTPase activator activity"/>
    <property type="evidence" value="ECO:0007669"/>
    <property type="project" value="UniProtKB-KW"/>
</dbReference>
<keyword evidence="1" id="KW-0343">GTPase activation</keyword>
<dbReference type="Proteomes" id="UP000030780">
    <property type="component" value="Unassembled WGS sequence"/>
</dbReference>
<evidence type="ECO:0000313" key="3">
    <source>
        <dbReference type="EMBL" id="EMS11624.1"/>
    </source>
</evidence>
<organism evidence="3 4">
    <name type="scientific">Entamoeba histolytica HM-3:IMSS</name>
    <dbReference type="NCBI Taxonomy" id="885315"/>
    <lineage>
        <taxon>Eukaryota</taxon>
        <taxon>Amoebozoa</taxon>
        <taxon>Evosea</taxon>
        <taxon>Archamoebae</taxon>
        <taxon>Mastigamoebida</taxon>
        <taxon>Entamoebidae</taxon>
        <taxon>Entamoeba</taxon>
    </lineage>
</organism>
<sequence>LNNSLKMGGTKSKPINYNNVKLSTDTVDLTVAAPNTVFSIINDEDAKIKYVIDNYTTNDYSIVYSPAKGVLSPRSRKEVKVLVTFKQKVNVNLPVTIHIADKAETFFSLRLRGEDGVFGVDPTNLEWIETGEYKLPKPLAILNNNFQRLDGFHSEGVFRLAGQAGLMKTMKSYMNSHKGDLEVQEEFTINEVANLIKLWFRELPTLLLNGLTSTQIQMSGVDDCWKQYCTLSQQSRDLLDWLFSLLVHVSLFKDQNKMTLQNLAIVVAPNLYESTSSDPMEGLMMSQKAVQFVQNILTHFAETSSNN</sequence>
<evidence type="ECO:0000259" key="2">
    <source>
        <dbReference type="PROSITE" id="PS50238"/>
    </source>
</evidence>
<dbReference type="InterPro" id="IPR044785">
    <property type="entry name" value="RopGAP1-5"/>
</dbReference>
<dbReference type="AlphaFoldDB" id="M7WJP7"/>
<name>M7WJP7_ENTHI</name>
<dbReference type="CDD" id="cd00159">
    <property type="entry name" value="RhoGAP"/>
    <property type="match status" value="1"/>
</dbReference>
<feature type="non-terminal residue" evidence="3">
    <location>
        <position position="1"/>
    </location>
</feature>
<reference evidence="3 4" key="1">
    <citation type="submission" date="2013-01" db="EMBL/GenBank/DDBJ databases">
        <authorList>
            <person name="Inman J."/>
            <person name="Zafar N."/>
            <person name="Lorenzi H."/>
            <person name="Caler E."/>
        </authorList>
    </citation>
    <scope>NUCLEOTIDE SEQUENCE [LARGE SCALE GENOMIC DNA]</scope>
    <source>
        <strain evidence="3 4">HM-3:IMSS</strain>
    </source>
</reference>
<evidence type="ECO:0000256" key="1">
    <source>
        <dbReference type="ARBA" id="ARBA00022468"/>
    </source>
</evidence>
<dbReference type="SMART" id="SM00324">
    <property type="entry name" value="RhoGAP"/>
    <property type="match status" value="1"/>
</dbReference>
<dbReference type="Gene3D" id="2.60.40.10">
    <property type="entry name" value="Immunoglobulins"/>
    <property type="match status" value="1"/>
</dbReference>
<feature type="domain" description="Rho-GAP" evidence="2">
    <location>
        <begin position="123"/>
        <end position="304"/>
    </location>
</feature>
<dbReference type="EMBL" id="KB638693">
    <property type="protein sequence ID" value="EMS11624.1"/>
    <property type="molecule type" value="Genomic_DNA"/>
</dbReference>
<dbReference type="Gene3D" id="1.10.555.10">
    <property type="entry name" value="Rho GTPase activation protein"/>
    <property type="match status" value="1"/>
</dbReference>
<dbReference type="InterPro" id="IPR013783">
    <property type="entry name" value="Ig-like_fold"/>
</dbReference>
<accession>M7WJP7</accession>
<dbReference type="Pfam" id="PF00620">
    <property type="entry name" value="RhoGAP"/>
    <property type="match status" value="1"/>
</dbReference>
<protein>
    <submittedName>
        <fullName evidence="3">RhoGAP domain containing protein</fullName>
    </submittedName>
</protein>
<dbReference type="PROSITE" id="PS50238">
    <property type="entry name" value="RHOGAP"/>
    <property type="match status" value="1"/>
</dbReference>
<dbReference type="PANTHER" id="PTHR23177">
    <property type="entry name" value="MKIAA1688 PROTEIN"/>
    <property type="match status" value="1"/>
</dbReference>
<dbReference type="InterPro" id="IPR000198">
    <property type="entry name" value="RhoGAP_dom"/>
</dbReference>
<gene>
    <name evidence="3" type="ORF">KM1_311700</name>
</gene>